<evidence type="ECO:0000256" key="16">
    <source>
        <dbReference type="RuleBase" id="RU363109"/>
    </source>
</evidence>
<evidence type="ECO:0000256" key="5">
    <source>
        <dbReference type="ARBA" id="ARBA00022516"/>
    </source>
</evidence>
<evidence type="ECO:0000256" key="9">
    <source>
        <dbReference type="ARBA" id="ARBA00022989"/>
    </source>
</evidence>
<comment type="subcellular location">
    <subcellularLocation>
        <location evidence="1 16">Endoplasmic reticulum membrane</location>
        <topology evidence="1 16">Multi-pass membrane protein</topology>
    </subcellularLocation>
</comment>
<dbReference type="PANTHER" id="PTHR11035:SF35">
    <property type="entry name" value="VERY-LONG-CHAIN (3R)-3-HYDROXYACYL-COA DEHYDRATASE"/>
    <property type="match status" value="1"/>
</dbReference>
<evidence type="ECO:0000256" key="1">
    <source>
        <dbReference type="ARBA" id="ARBA00004477"/>
    </source>
</evidence>
<feature type="transmembrane region" description="Helical" evidence="16">
    <location>
        <begin position="324"/>
        <end position="347"/>
    </location>
</feature>
<keyword evidence="19" id="KW-1185">Reference proteome</keyword>
<proteinExistence type="inferred from homology"/>
<dbReference type="InterPro" id="IPR008978">
    <property type="entry name" value="HSP20-like_chaperone"/>
</dbReference>
<feature type="transmembrane region" description="Helical" evidence="16">
    <location>
        <begin position="284"/>
        <end position="304"/>
    </location>
</feature>
<evidence type="ECO:0000259" key="17">
    <source>
        <dbReference type="PROSITE" id="PS51203"/>
    </source>
</evidence>
<keyword evidence="13 16" id="KW-0275">Fatty acid biosynthesis</keyword>
<keyword evidence="6 16" id="KW-0812">Transmembrane</keyword>
<reference evidence="18 19" key="1">
    <citation type="submission" date="2016-03" db="EMBL/GenBank/DDBJ databases">
        <title>Cyphomyrmex costatus WGS genome.</title>
        <authorList>
            <person name="Nygaard S."/>
            <person name="Hu H."/>
            <person name="Boomsma J."/>
            <person name="Zhang G."/>
        </authorList>
    </citation>
    <scope>NUCLEOTIDE SEQUENCE [LARGE SCALE GENOMIC DNA]</scope>
    <source>
        <strain evidence="18">MS0001</strain>
        <tissue evidence="18">Whole body</tissue>
    </source>
</reference>
<keyword evidence="7 16" id="KW-0256">Endoplasmic reticulum</keyword>
<keyword evidence="12 16" id="KW-0472">Membrane</keyword>
<dbReference type="STRING" id="456900.A0A151IFW3"/>
<dbReference type="AlphaFoldDB" id="A0A151IFW3"/>
<dbReference type="SUPFAM" id="SSF49764">
    <property type="entry name" value="HSP20-like chaperones"/>
    <property type="match status" value="1"/>
</dbReference>
<feature type="domain" description="CS" evidence="17">
    <location>
        <begin position="4"/>
        <end position="94"/>
    </location>
</feature>
<feature type="transmembrane region" description="Helical" evidence="16">
    <location>
        <begin position="151"/>
        <end position="173"/>
    </location>
</feature>
<dbReference type="CDD" id="cd06465">
    <property type="entry name" value="p23_hB-ind1_like"/>
    <property type="match status" value="1"/>
</dbReference>
<evidence type="ECO:0000256" key="7">
    <source>
        <dbReference type="ARBA" id="ARBA00022824"/>
    </source>
</evidence>
<keyword evidence="14 16" id="KW-0456">Lyase</keyword>
<evidence type="ECO:0000256" key="12">
    <source>
        <dbReference type="ARBA" id="ARBA00023136"/>
    </source>
</evidence>
<keyword evidence="8 16" id="KW-0276">Fatty acid metabolism</keyword>
<dbReference type="Pfam" id="PF04387">
    <property type="entry name" value="PTPLA"/>
    <property type="match status" value="1"/>
</dbReference>
<comment type="caution">
    <text evidence="16">Lacks conserved residue(s) required for the propagation of feature annotation.</text>
</comment>
<dbReference type="GO" id="GO:0005789">
    <property type="term" value="C:endoplasmic reticulum membrane"/>
    <property type="evidence" value="ECO:0007669"/>
    <property type="project" value="UniProtKB-SubCell"/>
</dbReference>
<dbReference type="EMBL" id="KQ977771">
    <property type="protein sequence ID" value="KYN00031.1"/>
    <property type="molecule type" value="Genomic_DNA"/>
</dbReference>
<keyword evidence="9 16" id="KW-1133">Transmembrane helix</keyword>
<dbReference type="GO" id="GO:0030497">
    <property type="term" value="P:fatty acid elongation"/>
    <property type="evidence" value="ECO:0007669"/>
    <property type="project" value="TreeGrafter"/>
</dbReference>
<comment type="similarity">
    <text evidence="15">Belongs to the p23/wos2 family.</text>
</comment>
<sequence>MSNMLTPFVYWAQTESKITLKVDLTDVEHLDVDLNKTTLQVIAYGHGARGMNSYSFDLNLHSSVDPNKSSYKIKDRQVDFVLRKNYNGWWPRLTSQPQKPSWLKIDFDKWKSEDMDDNEDEKRNILNDYPDMYDKLHKEEFGYRKEDFTKVYLVIYNLCQFVGFIYVFAVMAIKYSRDGPDSMKETFDAVGNPLKFIQLLQFLEIMHPLFGYTKSSVLVSFLQTGGRGFMLFCMIDAEPRMQTKPVVFYLFLIWSTVEIIRYPYYITQLLNIKISFLTWLRYTIWIPLYPLGFICEGIIMLRNIPYFEETQKFTISLPNSYNFAFHFPTLIRLYLLFLLLPGIYTVMSRMNQLRSKKLKKSYIKKKYN</sequence>
<keyword evidence="11 16" id="KW-0443">Lipid metabolism</keyword>
<dbReference type="GO" id="GO:0030148">
    <property type="term" value="P:sphingolipid biosynthetic process"/>
    <property type="evidence" value="ECO:0007669"/>
    <property type="project" value="TreeGrafter"/>
</dbReference>
<dbReference type="OrthoDB" id="2157530at2759"/>
<evidence type="ECO:0000256" key="8">
    <source>
        <dbReference type="ARBA" id="ARBA00022832"/>
    </source>
</evidence>
<dbReference type="FunFam" id="2.60.40.790:FF:000013">
    <property type="entry name" value="Very-long-chain (3R)-3-hydroxyacyl-CoA dehydratase"/>
    <property type="match status" value="1"/>
</dbReference>
<evidence type="ECO:0000256" key="13">
    <source>
        <dbReference type="ARBA" id="ARBA00023160"/>
    </source>
</evidence>
<evidence type="ECO:0000256" key="4">
    <source>
        <dbReference type="ARBA" id="ARBA00013122"/>
    </source>
</evidence>
<dbReference type="PROSITE" id="PS51203">
    <property type="entry name" value="CS"/>
    <property type="match status" value="1"/>
</dbReference>
<dbReference type="GO" id="GO:0042761">
    <property type="term" value="P:very long-chain fatty acid biosynthetic process"/>
    <property type="evidence" value="ECO:0007669"/>
    <property type="project" value="TreeGrafter"/>
</dbReference>
<comment type="catalytic activity">
    <reaction evidence="16">
        <text>a very-long-chain (3R)-3-hydroxyacyl-CoA = a very-long-chain (2E)-enoyl-CoA + H2O</text>
        <dbReference type="Rhea" id="RHEA:45812"/>
        <dbReference type="ChEBI" id="CHEBI:15377"/>
        <dbReference type="ChEBI" id="CHEBI:83728"/>
        <dbReference type="ChEBI" id="CHEBI:85440"/>
        <dbReference type="EC" id="4.2.1.134"/>
    </reaction>
</comment>
<evidence type="ECO:0000256" key="11">
    <source>
        <dbReference type="ARBA" id="ARBA00023098"/>
    </source>
</evidence>
<comment type="similarity">
    <text evidence="3 16">Belongs to the very long-chain fatty acids dehydratase HACD family.</text>
</comment>
<dbReference type="UniPathway" id="UPA00094"/>
<evidence type="ECO:0000313" key="18">
    <source>
        <dbReference type="EMBL" id="KYN00031.1"/>
    </source>
</evidence>
<feature type="transmembrane region" description="Helical" evidence="16">
    <location>
        <begin position="246"/>
        <end position="264"/>
    </location>
</feature>
<evidence type="ECO:0000313" key="19">
    <source>
        <dbReference type="Proteomes" id="UP000078542"/>
    </source>
</evidence>
<keyword evidence="5 16" id="KW-0444">Lipid biosynthesis</keyword>
<name>A0A151IFW3_9HYME</name>
<dbReference type="InterPro" id="IPR007482">
    <property type="entry name" value="Tyr_Pase-like_PTPLA"/>
</dbReference>
<organism evidence="18 19">
    <name type="scientific">Cyphomyrmex costatus</name>
    <dbReference type="NCBI Taxonomy" id="456900"/>
    <lineage>
        <taxon>Eukaryota</taxon>
        <taxon>Metazoa</taxon>
        <taxon>Ecdysozoa</taxon>
        <taxon>Arthropoda</taxon>
        <taxon>Hexapoda</taxon>
        <taxon>Insecta</taxon>
        <taxon>Pterygota</taxon>
        <taxon>Neoptera</taxon>
        <taxon>Endopterygota</taxon>
        <taxon>Hymenoptera</taxon>
        <taxon>Apocrita</taxon>
        <taxon>Aculeata</taxon>
        <taxon>Formicoidea</taxon>
        <taxon>Formicidae</taxon>
        <taxon>Myrmicinae</taxon>
        <taxon>Cyphomyrmex</taxon>
    </lineage>
</organism>
<evidence type="ECO:0000256" key="2">
    <source>
        <dbReference type="ARBA" id="ARBA00005194"/>
    </source>
</evidence>
<dbReference type="KEGG" id="ccoa:108776304"/>
<protein>
    <recommendedName>
        <fullName evidence="4 16">Very-long-chain (3R)-3-hydroxyacyl-CoA dehydratase</fullName>
        <ecNumber evidence="4 16">4.2.1.134</ecNumber>
    </recommendedName>
</protein>
<keyword evidence="10" id="KW-0175">Coiled coil</keyword>
<dbReference type="PANTHER" id="PTHR11035">
    <property type="entry name" value="VERY-LONG-CHAIN (3R)-3-HYDROXYACYL-COA DEHYDRATASE"/>
    <property type="match status" value="1"/>
</dbReference>
<evidence type="ECO:0000256" key="10">
    <source>
        <dbReference type="ARBA" id="ARBA00023054"/>
    </source>
</evidence>
<accession>A0A151IFW3</accession>
<evidence type="ECO:0000256" key="14">
    <source>
        <dbReference type="ARBA" id="ARBA00023239"/>
    </source>
</evidence>
<dbReference type="GO" id="GO:0102158">
    <property type="term" value="F:very-long-chain (3R)-3-hydroxyacyl-CoA dehydratase activity"/>
    <property type="evidence" value="ECO:0007669"/>
    <property type="project" value="UniProtKB-EC"/>
</dbReference>
<dbReference type="Pfam" id="PF04969">
    <property type="entry name" value="CS"/>
    <property type="match status" value="1"/>
</dbReference>
<dbReference type="InterPro" id="IPR007052">
    <property type="entry name" value="CS_dom"/>
</dbReference>
<dbReference type="Proteomes" id="UP000078542">
    <property type="component" value="Unassembled WGS sequence"/>
</dbReference>
<evidence type="ECO:0000256" key="15">
    <source>
        <dbReference type="ARBA" id="ARBA00025733"/>
    </source>
</evidence>
<comment type="pathway">
    <text evidence="2 16">Lipid metabolism; fatty acid biosynthesis.</text>
</comment>
<dbReference type="EC" id="4.2.1.134" evidence="4 16"/>
<comment type="function">
    <text evidence="16">Catalyzes the third of the four reactions of the long-chain fatty acids elongation cycle. This endoplasmic reticulum-bound enzymatic process, allows the addition of two carbons to the chain of long- and very long-chain fatty acids/VLCFAs per cycle. This enzyme catalyzes the dehydration of the 3-hydroxyacyl-CoA intermediate into trans-2,3-enoyl-CoA, within each cycle of fatty acid elongation. Thereby, it participates to the production of VLCFAs of different chain lengths that are involved in multiple biological processes as precursors of membrane lipids and lipid mediators.</text>
</comment>
<evidence type="ECO:0000256" key="6">
    <source>
        <dbReference type="ARBA" id="ARBA00022692"/>
    </source>
</evidence>
<gene>
    <name evidence="18" type="ORF">ALC62_09269</name>
</gene>
<evidence type="ECO:0000256" key="3">
    <source>
        <dbReference type="ARBA" id="ARBA00007811"/>
    </source>
</evidence>
<dbReference type="Gene3D" id="2.60.40.790">
    <property type="match status" value="1"/>
</dbReference>